<evidence type="ECO:0000313" key="2">
    <source>
        <dbReference type="Proteomes" id="UP000325105"/>
    </source>
</evidence>
<protein>
    <submittedName>
        <fullName evidence="1">Uncharacterized protein</fullName>
    </submittedName>
</protein>
<dbReference type="AlphaFoldDB" id="A0A5S5D658"/>
<evidence type="ECO:0000313" key="1">
    <source>
        <dbReference type="EMBL" id="TYP90129.1"/>
    </source>
</evidence>
<sequence>MTYEAVFSFIVDEGSRGHTEGNSTTNLDGGAAILYSFRSKSAGMSRNFIR</sequence>
<comment type="caution">
    <text evidence="1">The sequence shown here is derived from an EMBL/GenBank/DDBJ whole genome shotgun (WGS) entry which is preliminary data.</text>
</comment>
<keyword evidence="2" id="KW-1185">Reference proteome</keyword>
<name>A0A5S5D658_9SPHI</name>
<proteinExistence type="predicted"/>
<accession>A0A5S5D658</accession>
<gene>
    <name evidence="1" type="ORF">BC792_1255</name>
</gene>
<organism evidence="1 2">
    <name type="scientific">Sphingobacterium allocomposti</name>
    <dbReference type="NCBI Taxonomy" id="415956"/>
    <lineage>
        <taxon>Bacteria</taxon>
        <taxon>Pseudomonadati</taxon>
        <taxon>Bacteroidota</taxon>
        <taxon>Sphingobacteriia</taxon>
        <taxon>Sphingobacteriales</taxon>
        <taxon>Sphingobacteriaceae</taxon>
        <taxon>Sphingobacterium</taxon>
    </lineage>
</organism>
<dbReference type="Proteomes" id="UP000325105">
    <property type="component" value="Unassembled WGS sequence"/>
</dbReference>
<dbReference type="EMBL" id="VNHX01000025">
    <property type="protein sequence ID" value="TYP90129.1"/>
    <property type="molecule type" value="Genomic_DNA"/>
</dbReference>
<reference evidence="1 2" key="1">
    <citation type="submission" date="2019-07" db="EMBL/GenBank/DDBJ databases">
        <title>Genomic Encyclopedia of Archaeal and Bacterial Type Strains, Phase II (KMG-II): from individual species to whole genera.</title>
        <authorList>
            <person name="Goeker M."/>
        </authorList>
    </citation>
    <scope>NUCLEOTIDE SEQUENCE [LARGE SCALE GENOMIC DNA]</scope>
    <source>
        <strain evidence="1 2">DSM 18850</strain>
    </source>
</reference>